<keyword evidence="5" id="KW-1003">Cell membrane</keyword>
<comment type="similarity">
    <text evidence="3">Belongs to the FliM family.</text>
</comment>
<dbReference type="RefSeq" id="WP_239362917.1">
    <property type="nucleotide sequence ID" value="NZ_JAKREW010000004.1"/>
</dbReference>
<evidence type="ECO:0000256" key="5">
    <source>
        <dbReference type="ARBA" id="ARBA00022475"/>
    </source>
</evidence>
<keyword evidence="12" id="KW-0969">Cilium</keyword>
<dbReference type="SUPFAM" id="SSF101801">
    <property type="entry name" value="Surface presentation of antigens (SPOA)"/>
    <property type="match status" value="1"/>
</dbReference>
<keyword evidence="12" id="KW-0966">Cell projection</keyword>
<proteinExistence type="inferred from homology"/>
<name>A0ABS9QB56_9HYPH</name>
<dbReference type="PANTHER" id="PTHR30034">
    <property type="entry name" value="FLAGELLAR MOTOR SWITCH PROTEIN FLIM"/>
    <property type="match status" value="1"/>
</dbReference>
<comment type="function">
    <text evidence="10">FliM is one of three proteins (FliG, FliN, FliM) that forms the rotor-mounted switch complex (C ring), located at the base of the basal body. This complex interacts with the CheY and CheZ chemotaxis proteins, in addition to contacting components of the motor that determine the direction of flagellar rotation.</text>
</comment>
<keyword evidence="12" id="KW-0282">Flagellum</keyword>
<keyword evidence="6" id="KW-0145">Chemotaxis</keyword>
<organism evidence="12 13">
    <name type="scientific">Mesorhizobium retamae</name>
    <dbReference type="NCBI Taxonomy" id="2912854"/>
    <lineage>
        <taxon>Bacteria</taxon>
        <taxon>Pseudomonadati</taxon>
        <taxon>Pseudomonadota</taxon>
        <taxon>Alphaproteobacteria</taxon>
        <taxon>Hyphomicrobiales</taxon>
        <taxon>Phyllobacteriaceae</taxon>
        <taxon>Mesorhizobium</taxon>
    </lineage>
</organism>
<evidence type="ECO:0000259" key="11">
    <source>
        <dbReference type="Pfam" id="PF01052"/>
    </source>
</evidence>
<comment type="caution">
    <text evidence="12">The sequence shown here is derived from an EMBL/GenBank/DDBJ whole genome shotgun (WGS) entry which is preliminary data.</text>
</comment>
<evidence type="ECO:0000256" key="9">
    <source>
        <dbReference type="ARBA" id="ARBA00023143"/>
    </source>
</evidence>
<keyword evidence="13" id="KW-1185">Reference proteome</keyword>
<accession>A0ABS9QB56</accession>
<keyword evidence="7" id="KW-0283">Flagellar rotation</keyword>
<protein>
    <recommendedName>
        <fullName evidence="4">Flagellar motor switch protein FliM</fullName>
    </recommendedName>
</protein>
<comment type="subcellular location">
    <subcellularLocation>
        <location evidence="1">Bacterial flagellum basal body</location>
    </subcellularLocation>
    <subcellularLocation>
        <location evidence="2">Cell membrane</location>
        <topology evidence="2">Peripheral membrane protein</topology>
    </subcellularLocation>
</comment>
<dbReference type="InterPro" id="IPR028976">
    <property type="entry name" value="CheC-like_sf"/>
</dbReference>
<evidence type="ECO:0000313" key="12">
    <source>
        <dbReference type="EMBL" id="MCG7504661.1"/>
    </source>
</evidence>
<dbReference type="InterPro" id="IPR001543">
    <property type="entry name" value="FliN-like_C"/>
</dbReference>
<gene>
    <name evidence="12" type="ORF">L4923_06455</name>
</gene>
<dbReference type="Pfam" id="PF01052">
    <property type="entry name" value="FliMN_C"/>
    <property type="match status" value="1"/>
</dbReference>
<keyword evidence="8" id="KW-0472">Membrane</keyword>
<evidence type="ECO:0000256" key="8">
    <source>
        <dbReference type="ARBA" id="ARBA00023136"/>
    </source>
</evidence>
<evidence type="ECO:0000256" key="6">
    <source>
        <dbReference type="ARBA" id="ARBA00022500"/>
    </source>
</evidence>
<dbReference type="Gene3D" id="2.30.330.10">
    <property type="entry name" value="SpoA-like"/>
    <property type="match status" value="1"/>
</dbReference>
<dbReference type="Proteomes" id="UP001201701">
    <property type="component" value="Unassembled WGS sequence"/>
</dbReference>
<reference evidence="12 13" key="1">
    <citation type="submission" date="2022-02" db="EMBL/GenBank/DDBJ databases">
        <title>Draft genome sequence of Mezorhizobium retamae strain IRAMC:0171 isolated from Retama raetam nodules.</title>
        <authorList>
            <person name="Bengaied R."/>
            <person name="Sbissi I."/>
            <person name="Huber K."/>
            <person name="Ghodbane F."/>
            <person name="Nouioui I."/>
            <person name="Tarhouni M."/>
            <person name="Gtari M."/>
        </authorList>
    </citation>
    <scope>NUCLEOTIDE SEQUENCE [LARGE SCALE GENOMIC DNA]</scope>
    <source>
        <strain evidence="12 13">IRAMC:0171</strain>
    </source>
</reference>
<evidence type="ECO:0000256" key="4">
    <source>
        <dbReference type="ARBA" id="ARBA00021898"/>
    </source>
</evidence>
<dbReference type="PANTHER" id="PTHR30034:SF6">
    <property type="entry name" value="YOP PROTEINS TRANSLOCATION PROTEIN Q"/>
    <property type="match status" value="1"/>
</dbReference>
<evidence type="ECO:0000256" key="3">
    <source>
        <dbReference type="ARBA" id="ARBA00011049"/>
    </source>
</evidence>
<dbReference type="EMBL" id="JAKREW010000004">
    <property type="protein sequence ID" value="MCG7504661.1"/>
    <property type="molecule type" value="Genomic_DNA"/>
</dbReference>
<dbReference type="Gene3D" id="3.40.1550.10">
    <property type="entry name" value="CheC-like"/>
    <property type="match status" value="1"/>
</dbReference>
<evidence type="ECO:0000256" key="10">
    <source>
        <dbReference type="ARBA" id="ARBA00025044"/>
    </source>
</evidence>
<sequence>MSGLATMDDSRALVIERLVGDSGEASHVIGAGRSMGERIVSPLQKRLSNEIGAQVSIELRTVEVSRTIDARSQAGGNFAMTVVPSSTSSDALTMVMDAQAVAVMICGLFGGDPDAAITPIERDLSPLEADIATLVFEEIAQALNGSGKRSLDLRFPVPRAMSGQEARRRVLRDGAAVRLVFGLSTPTESGAVTVMIPQRVLLTQRSGAAEDEEAVAKTEWQERFSEEVMRSAVTLEATMPLARMTLGDLARLHTGQVLEIEENAQARAQLSARNKTLFVCEFGKLGQNYTVRIKQPFDAGQDFIDGLMPG</sequence>
<evidence type="ECO:0000256" key="7">
    <source>
        <dbReference type="ARBA" id="ARBA00022779"/>
    </source>
</evidence>
<feature type="domain" description="Flagellar motor switch protein FliN-like C-terminal" evidence="11">
    <location>
        <begin position="226"/>
        <end position="296"/>
    </location>
</feature>
<keyword evidence="9" id="KW-0975">Bacterial flagellum</keyword>
<evidence type="ECO:0000313" key="13">
    <source>
        <dbReference type="Proteomes" id="UP001201701"/>
    </source>
</evidence>
<evidence type="ECO:0000256" key="2">
    <source>
        <dbReference type="ARBA" id="ARBA00004202"/>
    </source>
</evidence>
<evidence type="ECO:0000256" key="1">
    <source>
        <dbReference type="ARBA" id="ARBA00004117"/>
    </source>
</evidence>
<dbReference type="InterPro" id="IPR036429">
    <property type="entry name" value="SpoA-like_sf"/>
</dbReference>